<dbReference type="GO" id="GO:0043565">
    <property type="term" value="F:sequence-specific DNA binding"/>
    <property type="evidence" value="ECO:0007669"/>
    <property type="project" value="InterPro"/>
</dbReference>
<evidence type="ECO:0000256" key="3">
    <source>
        <dbReference type="ARBA" id="ARBA00022771"/>
    </source>
</evidence>
<dbReference type="SUPFAM" id="SSF57716">
    <property type="entry name" value="Glucocorticoid receptor-like (DNA-binding domain)"/>
    <property type="match status" value="1"/>
</dbReference>
<protein>
    <recommendedName>
        <fullName evidence="15">Nuclear receptor domain-containing protein</fullName>
    </recommendedName>
</protein>
<dbReference type="PANTHER" id="PTHR45886">
    <property type="entry name" value="NUCLEAR HORMONE RECEPTOR FAMILY-RELATED-RELATED"/>
    <property type="match status" value="1"/>
</dbReference>
<dbReference type="Gene3D" id="1.10.565.10">
    <property type="entry name" value="Retinoid X Receptor"/>
    <property type="match status" value="1"/>
</dbReference>
<evidence type="ECO:0000256" key="1">
    <source>
        <dbReference type="ARBA" id="ARBA00005993"/>
    </source>
</evidence>
<evidence type="ECO:0000256" key="5">
    <source>
        <dbReference type="ARBA" id="ARBA00023015"/>
    </source>
</evidence>
<dbReference type="InterPro" id="IPR000536">
    <property type="entry name" value="Nucl_hrmn_rcpt_lig-bd"/>
</dbReference>
<keyword evidence="4 10" id="KW-0862">Zinc</keyword>
<feature type="domain" description="NR LBD" evidence="12">
    <location>
        <begin position="129"/>
        <end position="353"/>
    </location>
</feature>
<evidence type="ECO:0000256" key="2">
    <source>
        <dbReference type="ARBA" id="ARBA00022723"/>
    </source>
</evidence>
<proteinExistence type="inferred from homology"/>
<name>A0A2G5T318_9PELO</name>
<evidence type="ECO:0000259" key="12">
    <source>
        <dbReference type="PROSITE" id="PS51843"/>
    </source>
</evidence>
<dbReference type="GO" id="GO:0005634">
    <property type="term" value="C:nucleus"/>
    <property type="evidence" value="ECO:0007669"/>
    <property type="project" value="UniProtKB-SubCell"/>
</dbReference>
<dbReference type="InterPro" id="IPR013088">
    <property type="entry name" value="Znf_NHR/GATA"/>
</dbReference>
<dbReference type="GO" id="GO:0003700">
    <property type="term" value="F:DNA-binding transcription factor activity"/>
    <property type="evidence" value="ECO:0007669"/>
    <property type="project" value="InterPro"/>
</dbReference>
<sequence length="353" mass="40744">MEPGSAPETQASQSEASAISLFSSRPCEVCGKEAYHNNFGALTCDACKMFFRRAILLGKNYSCNSAERMHAKCCSCRLKKCLQVGMNPQRLAKFKVKVDDKTSALGTTMEELLWMDQKRQDNLMKFYSTDNLNMETIVWNPDMVRKMKKDPNHLVTPDEWAYLALYSHTVYFLQLDFVKQLSFEDKVKVFKFNMLPLAYFAGLMRTKNEKSDYMYSPGGQSIYPIAMQDEYKDNHLPLTTLCSEPVSRLLELDVTDEEYCLMNIIFFCNPGLQGLSEAGCDILHTEHRKYFAFLLEHCKKKHPKSFIQRITDLMSFHSKIINNASAMEGLFSLFLANKPNYKFYMLIEDSFHL</sequence>
<keyword evidence="8 10" id="KW-0675">Receptor</keyword>
<evidence type="ECO:0000256" key="7">
    <source>
        <dbReference type="ARBA" id="ARBA00023163"/>
    </source>
</evidence>
<keyword evidence="6 10" id="KW-0238">DNA-binding</keyword>
<keyword evidence="3 10" id="KW-0863">Zinc-finger</keyword>
<keyword evidence="5 10" id="KW-0805">Transcription regulation</keyword>
<evidence type="ECO:0000256" key="4">
    <source>
        <dbReference type="ARBA" id="ARBA00022833"/>
    </source>
</evidence>
<comment type="caution">
    <text evidence="13">The sequence shown here is derived from an EMBL/GenBank/DDBJ whole genome shotgun (WGS) entry which is preliminary data.</text>
</comment>
<dbReference type="SUPFAM" id="SSF48508">
    <property type="entry name" value="Nuclear receptor ligand-binding domain"/>
    <property type="match status" value="1"/>
</dbReference>
<dbReference type="Pfam" id="PF00104">
    <property type="entry name" value="Hormone_recep"/>
    <property type="match status" value="1"/>
</dbReference>
<dbReference type="SMART" id="SM00399">
    <property type="entry name" value="ZnF_C4"/>
    <property type="match status" value="1"/>
</dbReference>
<dbReference type="STRING" id="1611254.A0A2G5T318"/>
<comment type="subcellular location">
    <subcellularLocation>
        <location evidence="10">Nucleus</location>
    </subcellularLocation>
</comment>
<keyword evidence="9 10" id="KW-0539">Nucleus</keyword>
<dbReference type="AlphaFoldDB" id="A0A2G5T318"/>
<dbReference type="InterPro" id="IPR035500">
    <property type="entry name" value="NHR-like_dom_sf"/>
</dbReference>
<dbReference type="EMBL" id="PDUG01000006">
    <property type="protein sequence ID" value="PIC21650.1"/>
    <property type="molecule type" value="Genomic_DNA"/>
</dbReference>
<evidence type="ECO:0000256" key="6">
    <source>
        <dbReference type="ARBA" id="ARBA00023125"/>
    </source>
</evidence>
<evidence type="ECO:0000313" key="14">
    <source>
        <dbReference type="Proteomes" id="UP000230233"/>
    </source>
</evidence>
<dbReference type="OrthoDB" id="6352325at2759"/>
<dbReference type="PROSITE" id="PS51030">
    <property type="entry name" value="NUCLEAR_REC_DBD_2"/>
    <property type="match status" value="1"/>
</dbReference>
<dbReference type="Pfam" id="PF00105">
    <property type="entry name" value="zf-C4"/>
    <property type="match status" value="1"/>
</dbReference>
<dbReference type="GO" id="GO:0008270">
    <property type="term" value="F:zinc ion binding"/>
    <property type="evidence" value="ECO:0007669"/>
    <property type="project" value="UniProtKB-KW"/>
</dbReference>
<evidence type="ECO:0000313" key="13">
    <source>
        <dbReference type="EMBL" id="PIC21650.1"/>
    </source>
</evidence>
<organism evidence="13 14">
    <name type="scientific">Caenorhabditis nigoni</name>
    <dbReference type="NCBI Taxonomy" id="1611254"/>
    <lineage>
        <taxon>Eukaryota</taxon>
        <taxon>Metazoa</taxon>
        <taxon>Ecdysozoa</taxon>
        <taxon>Nematoda</taxon>
        <taxon>Chromadorea</taxon>
        <taxon>Rhabditida</taxon>
        <taxon>Rhabditina</taxon>
        <taxon>Rhabditomorpha</taxon>
        <taxon>Rhabditoidea</taxon>
        <taxon>Rhabditidae</taxon>
        <taxon>Peloderinae</taxon>
        <taxon>Caenorhabditis</taxon>
    </lineage>
</organism>
<keyword evidence="2 10" id="KW-0479">Metal-binding</keyword>
<dbReference type="PROSITE" id="PS51843">
    <property type="entry name" value="NR_LBD"/>
    <property type="match status" value="1"/>
</dbReference>
<comment type="similarity">
    <text evidence="1 10">Belongs to the nuclear hormone receptor family.</text>
</comment>
<keyword evidence="14" id="KW-1185">Reference proteome</keyword>
<dbReference type="PRINTS" id="PR00047">
    <property type="entry name" value="STROIDFINGER"/>
</dbReference>
<dbReference type="PANTHER" id="PTHR45886:SF13">
    <property type="entry name" value="NUCLEAR RECEPTOR DOMAIN-CONTAINING PROTEIN"/>
    <property type="match status" value="1"/>
</dbReference>
<dbReference type="PROSITE" id="PS00031">
    <property type="entry name" value="NUCLEAR_REC_DBD_1"/>
    <property type="match status" value="1"/>
</dbReference>
<evidence type="ECO:0008006" key="15">
    <source>
        <dbReference type="Google" id="ProtNLM"/>
    </source>
</evidence>
<gene>
    <name evidence="13" type="primary">Cnig_chr_X.g26410</name>
    <name evidence="13" type="ORF">B9Z55_026410</name>
</gene>
<dbReference type="SMART" id="SM00430">
    <property type="entry name" value="HOLI"/>
    <property type="match status" value="1"/>
</dbReference>
<reference evidence="14" key="1">
    <citation type="submission" date="2017-10" db="EMBL/GenBank/DDBJ databases">
        <title>Rapid genome shrinkage in a self-fertile nematode reveals novel sperm competition proteins.</title>
        <authorList>
            <person name="Yin D."/>
            <person name="Schwarz E.M."/>
            <person name="Thomas C.G."/>
            <person name="Felde R.L."/>
            <person name="Korf I.F."/>
            <person name="Cutter A.D."/>
            <person name="Schartner C.M."/>
            <person name="Ralston E.J."/>
            <person name="Meyer B.J."/>
            <person name="Haag E.S."/>
        </authorList>
    </citation>
    <scope>NUCLEOTIDE SEQUENCE [LARGE SCALE GENOMIC DNA]</scope>
    <source>
        <strain evidence="14">JU1422</strain>
    </source>
</reference>
<feature type="domain" description="Nuclear receptor" evidence="11">
    <location>
        <begin position="24"/>
        <end position="93"/>
    </location>
</feature>
<evidence type="ECO:0000256" key="9">
    <source>
        <dbReference type="ARBA" id="ARBA00023242"/>
    </source>
</evidence>
<dbReference type="InterPro" id="IPR001628">
    <property type="entry name" value="Znf_hrmn_rcpt"/>
</dbReference>
<dbReference type="Proteomes" id="UP000230233">
    <property type="component" value="Chromosome X"/>
</dbReference>
<keyword evidence="7 10" id="KW-0804">Transcription</keyword>
<accession>A0A2G5T318</accession>
<evidence type="ECO:0000256" key="10">
    <source>
        <dbReference type="RuleBase" id="RU004334"/>
    </source>
</evidence>
<evidence type="ECO:0000259" key="11">
    <source>
        <dbReference type="PROSITE" id="PS51030"/>
    </source>
</evidence>
<dbReference type="Gene3D" id="3.30.50.10">
    <property type="entry name" value="Erythroid Transcription Factor GATA-1, subunit A"/>
    <property type="match status" value="1"/>
</dbReference>
<evidence type="ECO:0000256" key="8">
    <source>
        <dbReference type="ARBA" id="ARBA00023170"/>
    </source>
</evidence>